<keyword evidence="5 9" id="KW-0812">Transmembrane</keyword>
<evidence type="ECO:0000256" key="9">
    <source>
        <dbReference type="RuleBase" id="RU369079"/>
    </source>
</evidence>
<keyword evidence="12" id="KW-1185">Reference proteome</keyword>
<keyword evidence="7 9" id="KW-0472">Membrane</keyword>
<evidence type="ECO:0000313" key="12">
    <source>
        <dbReference type="Proteomes" id="UP001179830"/>
    </source>
</evidence>
<feature type="transmembrane region" description="Helical" evidence="9">
    <location>
        <begin position="133"/>
        <end position="151"/>
    </location>
</feature>
<evidence type="ECO:0000256" key="8">
    <source>
        <dbReference type="ARBA" id="ARBA00038436"/>
    </source>
</evidence>
<dbReference type="InterPro" id="IPR055348">
    <property type="entry name" value="DctQ"/>
</dbReference>
<dbReference type="PANTHER" id="PTHR35011">
    <property type="entry name" value="2,3-DIKETO-L-GULONATE TRAP TRANSPORTER SMALL PERMEASE PROTEIN YIAM"/>
    <property type="match status" value="1"/>
</dbReference>
<dbReference type="PANTHER" id="PTHR35011:SF2">
    <property type="entry name" value="2,3-DIKETO-L-GULONATE TRAP TRANSPORTER SMALL PERMEASE PROTEIN YIAM"/>
    <property type="match status" value="1"/>
</dbReference>
<gene>
    <name evidence="11" type="ORF">QEN58_16015</name>
</gene>
<evidence type="ECO:0000256" key="1">
    <source>
        <dbReference type="ARBA" id="ARBA00004429"/>
    </source>
</evidence>
<comment type="subunit">
    <text evidence="9">The complex comprises the extracytoplasmic solute receptor protein and the two transmembrane proteins.</text>
</comment>
<evidence type="ECO:0000256" key="5">
    <source>
        <dbReference type="ARBA" id="ARBA00022692"/>
    </source>
</evidence>
<reference evidence="11" key="1">
    <citation type="submission" date="2023-04" db="EMBL/GenBank/DDBJ databases">
        <title>Complete genome sequence of Halomonas alkaliantarctica MSP3 isolated from marine sediment, Jeju Island.</title>
        <authorList>
            <person name="Park S.-J."/>
        </authorList>
    </citation>
    <scope>NUCLEOTIDE SEQUENCE</scope>
    <source>
        <strain evidence="11">MSP3</strain>
    </source>
</reference>
<evidence type="ECO:0000259" key="10">
    <source>
        <dbReference type="Pfam" id="PF04290"/>
    </source>
</evidence>
<protein>
    <recommendedName>
        <fullName evidence="9">TRAP transporter small permease protein</fullName>
    </recommendedName>
</protein>
<keyword evidence="6 9" id="KW-1133">Transmembrane helix</keyword>
<dbReference type="EMBL" id="CP122961">
    <property type="protein sequence ID" value="WGI24815.1"/>
    <property type="molecule type" value="Genomic_DNA"/>
</dbReference>
<dbReference type="RefSeq" id="WP_280104592.1">
    <property type="nucleotide sequence ID" value="NZ_CP122961.1"/>
</dbReference>
<keyword evidence="2 9" id="KW-0813">Transport</keyword>
<accession>A0ABY8LKD3</accession>
<evidence type="ECO:0000313" key="11">
    <source>
        <dbReference type="EMBL" id="WGI24815.1"/>
    </source>
</evidence>
<evidence type="ECO:0000256" key="3">
    <source>
        <dbReference type="ARBA" id="ARBA00022475"/>
    </source>
</evidence>
<keyword evidence="3" id="KW-1003">Cell membrane</keyword>
<dbReference type="InterPro" id="IPR007387">
    <property type="entry name" value="TRAP_DctQ"/>
</dbReference>
<feature type="domain" description="Tripartite ATP-independent periplasmic transporters DctQ component" evidence="10">
    <location>
        <begin position="30"/>
        <end position="157"/>
    </location>
</feature>
<feature type="transmembrane region" description="Helical" evidence="9">
    <location>
        <begin position="51"/>
        <end position="71"/>
    </location>
</feature>
<comment type="similarity">
    <text evidence="8 9">Belongs to the TRAP transporter small permease family.</text>
</comment>
<evidence type="ECO:0000256" key="2">
    <source>
        <dbReference type="ARBA" id="ARBA00022448"/>
    </source>
</evidence>
<feature type="transmembrane region" description="Helical" evidence="9">
    <location>
        <begin position="21"/>
        <end position="39"/>
    </location>
</feature>
<proteinExistence type="inferred from homology"/>
<evidence type="ECO:0000256" key="7">
    <source>
        <dbReference type="ARBA" id="ARBA00023136"/>
    </source>
</evidence>
<evidence type="ECO:0000256" key="4">
    <source>
        <dbReference type="ARBA" id="ARBA00022519"/>
    </source>
</evidence>
<dbReference type="Pfam" id="PF04290">
    <property type="entry name" value="DctQ"/>
    <property type="match status" value="1"/>
</dbReference>
<sequence>MHRVLDKGRNGLDRLAHLYESICVILLIAMLVINALNIVTRGVFDSSLNWVWPWTMVAFLTWVMLAFFPLYQRRKDVSIYILLQFLPSVAQRALGVLVAVSIMIASGLLIYTFPERLASLRGTIEMVGLPRKILIWPLLASALPIFLGALLDAIRILSGAAYVPFGMIEVTEATK</sequence>
<dbReference type="Proteomes" id="UP001179830">
    <property type="component" value="Chromosome"/>
</dbReference>
<name>A0ABY8LKD3_9GAMM</name>
<keyword evidence="4 9" id="KW-0997">Cell inner membrane</keyword>
<comment type="subcellular location">
    <subcellularLocation>
        <location evidence="1 9">Cell inner membrane</location>
        <topology evidence="1 9">Multi-pass membrane protein</topology>
    </subcellularLocation>
</comment>
<comment type="function">
    <text evidence="9">Part of the tripartite ATP-independent periplasmic (TRAP) transport system.</text>
</comment>
<feature type="transmembrane region" description="Helical" evidence="9">
    <location>
        <begin position="92"/>
        <end position="113"/>
    </location>
</feature>
<evidence type="ECO:0000256" key="6">
    <source>
        <dbReference type="ARBA" id="ARBA00022989"/>
    </source>
</evidence>
<organism evidence="11 12">
    <name type="scientific">Halomonas alkaliantarctica</name>
    <dbReference type="NCBI Taxonomy" id="232346"/>
    <lineage>
        <taxon>Bacteria</taxon>
        <taxon>Pseudomonadati</taxon>
        <taxon>Pseudomonadota</taxon>
        <taxon>Gammaproteobacteria</taxon>
        <taxon>Oceanospirillales</taxon>
        <taxon>Halomonadaceae</taxon>
        <taxon>Halomonas</taxon>
    </lineage>
</organism>